<name>A0A8S4NXJ1_OWEFU</name>
<dbReference type="PANTHER" id="PTHR46880">
    <property type="entry name" value="RAS-ASSOCIATING DOMAIN-CONTAINING PROTEIN"/>
    <property type="match status" value="1"/>
</dbReference>
<evidence type="ECO:0000313" key="2">
    <source>
        <dbReference type="Proteomes" id="UP000749559"/>
    </source>
</evidence>
<dbReference type="PANTHER" id="PTHR46880:SF5">
    <property type="entry name" value="DUF4371 DOMAIN-CONTAINING PROTEIN"/>
    <property type="match status" value="1"/>
</dbReference>
<proteinExistence type="predicted"/>
<accession>A0A8S4NXJ1</accession>
<comment type="caution">
    <text evidence="1">The sequence shown here is derived from an EMBL/GenBank/DDBJ whole genome shotgun (WGS) entry which is preliminary data.</text>
</comment>
<keyword evidence="2" id="KW-1185">Reference proteome</keyword>
<evidence type="ECO:0008006" key="3">
    <source>
        <dbReference type="Google" id="ProtNLM"/>
    </source>
</evidence>
<dbReference type="Proteomes" id="UP000749559">
    <property type="component" value="Unassembled WGS sequence"/>
</dbReference>
<dbReference type="OrthoDB" id="10059291at2759"/>
<evidence type="ECO:0000313" key="1">
    <source>
        <dbReference type="EMBL" id="CAH1786509.1"/>
    </source>
</evidence>
<protein>
    <recommendedName>
        <fullName evidence="3">HAT C-terminal dimerisation domain-containing protein</fullName>
    </recommendedName>
</protein>
<reference evidence="1" key="1">
    <citation type="submission" date="2022-03" db="EMBL/GenBank/DDBJ databases">
        <authorList>
            <person name="Martin C."/>
        </authorList>
    </citation>
    <scope>NUCLEOTIDE SEQUENCE</scope>
</reference>
<gene>
    <name evidence="1" type="ORF">OFUS_LOCUS12395</name>
</gene>
<dbReference type="EMBL" id="CAIIXF020000006">
    <property type="protein sequence ID" value="CAH1786509.1"/>
    <property type="molecule type" value="Genomic_DNA"/>
</dbReference>
<sequence length="178" mass="19989">MIGVVDAQTSPQLAGLLHMARDQPYRDIVLTDNRDQPRDAFMRQRAAFLQALVAEIDGRFPTDALDAITALDLILNPKKWGREHDVQRHLTYLAEAFGLDRVLMAQEWPMVKNRLHQHNLEGTKFSEFAKNLVDEADLYPVFGKLAEIALLIPLNSACAERGFSAQNHIKSKGRASIG</sequence>
<organism evidence="1 2">
    <name type="scientific">Owenia fusiformis</name>
    <name type="common">Polychaete worm</name>
    <dbReference type="NCBI Taxonomy" id="6347"/>
    <lineage>
        <taxon>Eukaryota</taxon>
        <taxon>Metazoa</taxon>
        <taxon>Spiralia</taxon>
        <taxon>Lophotrochozoa</taxon>
        <taxon>Annelida</taxon>
        <taxon>Polychaeta</taxon>
        <taxon>Sedentaria</taxon>
        <taxon>Canalipalpata</taxon>
        <taxon>Sabellida</taxon>
        <taxon>Oweniida</taxon>
        <taxon>Oweniidae</taxon>
        <taxon>Owenia</taxon>
    </lineage>
</organism>
<dbReference type="AlphaFoldDB" id="A0A8S4NXJ1"/>